<evidence type="ECO:0000259" key="8">
    <source>
        <dbReference type="Pfam" id="PF23406"/>
    </source>
</evidence>
<feature type="region of interest" description="Disordered" evidence="7">
    <location>
        <begin position="66"/>
        <end position="105"/>
    </location>
</feature>
<dbReference type="OrthoDB" id="77607at2759"/>
<evidence type="ECO:0000256" key="5">
    <source>
        <dbReference type="ARBA" id="ARBA00022833"/>
    </source>
</evidence>
<evidence type="ECO:0000313" key="10">
    <source>
        <dbReference type="Proteomes" id="UP000285301"/>
    </source>
</evidence>
<dbReference type="InterPro" id="IPR040050">
    <property type="entry name" value="ZNF830-like"/>
</dbReference>
<name>A0A3S3PEP2_9ACAR</name>
<feature type="compositionally biased region" description="Basic and acidic residues" evidence="7">
    <location>
        <begin position="95"/>
        <end position="105"/>
    </location>
</feature>
<feature type="region of interest" description="Disordered" evidence="7">
    <location>
        <begin position="1"/>
        <end position="48"/>
    </location>
</feature>
<dbReference type="Pfam" id="PF23406">
    <property type="entry name" value="ZNF380_CC"/>
    <property type="match status" value="1"/>
</dbReference>
<protein>
    <submittedName>
        <fullName evidence="9">Zinc finger protein 830-like protein</fullName>
    </submittedName>
</protein>
<evidence type="ECO:0000256" key="7">
    <source>
        <dbReference type="SAM" id="MobiDB-lite"/>
    </source>
</evidence>
<feature type="compositionally biased region" description="Basic and acidic residues" evidence="7">
    <location>
        <begin position="23"/>
        <end position="48"/>
    </location>
</feature>
<feature type="region of interest" description="Disordered" evidence="7">
    <location>
        <begin position="169"/>
        <end position="191"/>
    </location>
</feature>
<keyword evidence="4" id="KW-0863">Zinc-finger</keyword>
<reference evidence="9 10" key="1">
    <citation type="journal article" date="2018" name="Gigascience">
        <title>Genomes of trombidid mites reveal novel predicted allergens and laterally-transferred genes associated with secondary metabolism.</title>
        <authorList>
            <person name="Dong X."/>
            <person name="Chaisiri K."/>
            <person name="Xia D."/>
            <person name="Armstrong S.D."/>
            <person name="Fang Y."/>
            <person name="Donnelly M.J."/>
            <person name="Kadowaki T."/>
            <person name="McGarry J.W."/>
            <person name="Darby A.C."/>
            <person name="Makepeace B.L."/>
        </authorList>
    </citation>
    <scope>NUCLEOTIDE SEQUENCE [LARGE SCALE GENOMIC DNA]</scope>
    <source>
        <strain evidence="9">UoL-WK</strain>
    </source>
</reference>
<keyword evidence="3" id="KW-0479">Metal-binding</keyword>
<evidence type="ECO:0000313" key="9">
    <source>
        <dbReference type="EMBL" id="RWS17887.1"/>
    </source>
</evidence>
<keyword evidence="5" id="KW-0862">Zinc</keyword>
<dbReference type="EMBL" id="NCKU01000022">
    <property type="protein sequence ID" value="RWS17887.1"/>
    <property type="molecule type" value="Genomic_DNA"/>
</dbReference>
<sequence length="209" mass="24028">MNLEKSVKNEFVSRQKRKQHSHLSNDEPKVKQAKAGRENDGRRLGESVRNDVVIDQINKLLPSDFFDKSASNANEKSETEAINELPKGFFDNPEMDAKARNVPYKDPKDEEWEKFQKVIAEEKNASEALIEEQFDEFQFERNLEEVDAQISNWEKLNKLQSKAEELIAKANENMSTGNDGSDEDESDVNENIDIFSDWRSKGTLIKKSS</sequence>
<organism evidence="9 10">
    <name type="scientific">Dinothrombium tinctorium</name>
    <dbReference type="NCBI Taxonomy" id="1965070"/>
    <lineage>
        <taxon>Eukaryota</taxon>
        <taxon>Metazoa</taxon>
        <taxon>Ecdysozoa</taxon>
        <taxon>Arthropoda</taxon>
        <taxon>Chelicerata</taxon>
        <taxon>Arachnida</taxon>
        <taxon>Acari</taxon>
        <taxon>Acariformes</taxon>
        <taxon>Trombidiformes</taxon>
        <taxon>Prostigmata</taxon>
        <taxon>Anystina</taxon>
        <taxon>Parasitengona</taxon>
        <taxon>Trombidioidea</taxon>
        <taxon>Trombidiidae</taxon>
        <taxon>Dinothrombium</taxon>
    </lineage>
</organism>
<evidence type="ECO:0000256" key="1">
    <source>
        <dbReference type="ARBA" id="ARBA00004324"/>
    </source>
</evidence>
<feature type="compositionally biased region" description="Basic and acidic residues" evidence="7">
    <location>
        <begin position="1"/>
        <end position="13"/>
    </location>
</feature>
<dbReference type="AlphaFoldDB" id="A0A3S3PEP2"/>
<accession>A0A3S3PEP2</accession>
<feature type="domain" description="ZNF380 coiled-coil" evidence="8">
    <location>
        <begin position="85"/>
        <end position="165"/>
    </location>
</feature>
<evidence type="ECO:0000256" key="2">
    <source>
        <dbReference type="ARBA" id="ARBA00022473"/>
    </source>
</evidence>
<dbReference type="GO" id="GO:0044773">
    <property type="term" value="P:mitotic DNA damage checkpoint signaling"/>
    <property type="evidence" value="ECO:0007669"/>
    <property type="project" value="TreeGrafter"/>
</dbReference>
<dbReference type="PANTHER" id="PTHR13278:SF0">
    <property type="entry name" value="ZINC FINGER PROTEIN 830"/>
    <property type="match status" value="1"/>
</dbReference>
<keyword evidence="10" id="KW-1185">Reference proteome</keyword>
<feature type="compositionally biased region" description="Acidic residues" evidence="7">
    <location>
        <begin position="180"/>
        <end position="190"/>
    </location>
</feature>
<keyword evidence="2" id="KW-0217">Developmental protein</keyword>
<dbReference type="STRING" id="1965070.A0A3S3PEP2"/>
<dbReference type="GO" id="GO:0003676">
    <property type="term" value="F:nucleic acid binding"/>
    <property type="evidence" value="ECO:0007669"/>
    <property type="project" value="InterPro"/>
</dbReference>
<comment type="caution">
    <text evidence="9">The sequence shown here is derived from an EMBL/GenBank/DDBJ whole genome shotgun (WGS) entry which is preliminary data.</text>
</comment>
<dbReference type="GO" id="GO:0008270">
    <property type="term" value="F:zinc ion binding"/>
    <property type="evidence" value="ECO:0007669"/>
    <property type="project" value="UniProtKB-KW"/>
</dbReference>
<evidence type="ECO:0000256" key="6">
    <source>
        <dbReference type="ARBA" id="ARBA00023242"/>
    </source>
</evidence>
<gene>
    <name evidence="9" type="ORF">B4U79_00120</name>
</gene>
<comment type="subcellular location">
    <subcellularLocation>
        <location evidence="1">Nucleus speckle</location>
    </subcellularLocation>
</comment>
<dbReference type="Proteomes" id="UP000285301">
    <property type="component" value="Unassembled WGS sequence"/>
</dbReference>
<dbReference type="PANTHER" id="PTHR13278">
    <property type="entry name" value="ZINC FINGER PROTEIN 830"/>
    <property type="match status" value="1"/>
</dbReference>
<dbReference type="GO" id="GO:0033314">
    <property type="term" value="P:mitotic DNA replication checkpoint signaling"/>
    <property type="evidence" value="ECO:0007669"/>
    <property type="project" value="TreeGrafter"/>
</dbReference>
<dbReference type="InterPro" id="IPR059039">
    <property type="entry name" value="ZNF380_CC"/>
</dbReference>
<evidence type="ECO:0000256" key="3">
    <source>
        <dbReference type="ARBA" id="ARBA00022723"/>
    </source>
</evidence>
<keyword evidence="6" id="KW-0539">Nucleus</keyword>
<dbReference type="GO" id="GO:0005681">
    <property type="term" value="C:spliceosomal complex"/>
    <property type="evidence" value="ECO:0007669"/>
    <property type="project" value="InterPro"/>
</dbReference>
<evidence type="ECO:0000256" key="4">
    <source>
        <dbReference type="ARBA" id="ARBA00022771"/>
    </source>
</evidence>
<proteinExistence type="predicted"/>
<dbReference type="GO" id="GO:0033260">
    <property type="term" value="P:nuclear DNA replication"/>
    <property type="evidence" value="ECO:0007669"/>
    <property type="project" value="TreeGrafter"/>
</dbReference>